<dbReference type="HOGENOM" id="CLU_074896_0_2_1"/>
<dbReference type="PANTHER" id="PTHR21250">
    <property type="entry name" value="PRE-RRNA-PROCESSING PROTEIN TSR2 HOMOLOG"/>
    <property type="match status" value="1"/>
</dbReference>
<organism evidence="4 5">
    <name type="scientific">Ophiostoma piceae (strain UAMH 11346)</name>
    <name type="common">Sap stain fungus</name>
    <dbReference type="NCBI Taxonomy" id="1262450"/>
    <lineage>
        <taxon>Eukaryota</taxon>
        <taxon>Fungi</taxon>
        <taxon>Dikarya</taxon>
        <taxon>Ascomycota</taxon>
        <taxon>Pezizomycotina</taxon>
        <taxon>Sordariomycetes</taxon>
        <taxon>Sordariomycetidae</taxon>
        <taxon>Ophiostomatales</taxon>
        <taxon>Ophiostomataceae</taxon>
        <taxon>Ophiostoma</taxon>
    </lineage>
</organism>
<proteinExistence type="inferred from homology"/>
<evidence type="ECO:0000313" key="5">
    <source>
        <dbReference type="Proteomes" id="UP000016923"/>
    </source>
</evidence>
<dbReference type="AlphaFoldDB" id="S3CUH4"/>
<dbReference type="OrthoDB" id="263560at2759"/>
<evidence type="ECO:0000256" key="2">
    <source>
        <dbReference type="ARBA" id="ARBA00022552"/>
    </source>
</evidence>
<feature type="compositionally biased region" description="Acidic residues" evidence="3">
    <location>
        <begin position="159"/>
        <end position="186"/>
    </location>
</feature>
<evidence type="ECO:0000313" key="4">
    <source>
        <dbReference type="EMBL" id="EPE10378.1"/>
    </source>
</evidence>
<dbReference type="eggNOG" id="KOG4032">
    <property type="taxonomic scope" value="Eukaryota"/>
</dbReference>
<feature type="region of interest" description="Disordered" evidence="3">
    <location>
        <begin position="140"/>
        <end position="214"/>
    </location>
</feature>
<gene>
    <name evidence="4" type="ORF">F503_05473</name>
</gene>
<reference evidence="4 5" key="1">
    <citation type="journal article" date="2013" name="BMC Genomics">
        <title>The genome and transcriptome of the pine saprophyte Ophiostoma piceae, and a comparison with the bark beetle-associated pine pathogen Grosmannia clavigera.</title>
        <authorList>
            <person name="Haridas S."/>
            <person name="Wang Y."/>
            <person name="Lim L."/>
            <person name="Massoumi Alamouti S."/>
            <person name="Jackman S."/>
            <person name="Docking R."/>
            <person name="Robertson G."/>
            <person name="Birol I."/>
            <person name="Bohlmann J."/>
            <person name="Breuil C."/>
        </authorList>
    </citation>
    <scope>NUCLEOTIDE SEQUENCE [LARGE SCALE GENOMIC DNA]</scope>
    <source>
        <strain evidence="4 5">UAMH 11346</strain>
    </source>
</reference>
<dbReference type="Pfam" id="PF10273">
    <property type="entry name" value="WGG"/>
    <property type="match status" value="1"/>
</dbReference>
<feature type="compositionally biased region" description="Basic and acidic residues" evidence="3">
    <location>
        <begin position="149"/>
        <end position="158"/>
    </location>
</feature>
<keyword evidence="5" id="KW-1185">Reference proteome</keyword>
<comment type="similarity">
    <text evidence="1">Belongs to the TSR2 family.</text>
</comment>
<dbReference type="VEuPathDB" id="FungiDB:F503_05473"/>
<evidence type="ECO:0000256" key="3">
    <source>
        <dbReference type="SAM" id="MobiDB-lite"/>
    </source>
</evidence>
<sequence>MATAAPTRQKCQDNFESAVAMTLQLWQPLSFAVENNLGGGDGADKRDWFAGAVAELYEDSWGNVLASGPIASTITEDYLMDTESRLLQIMDDEFDTVVDDGTAFDVANDIVGLWAQCRRGQFDSCNALRLRWEAARGKSVRSQFQAGKAPDDDTAWHTDDDDEDDEDDSDDEDGNGADVNMDEAPDLVDAQQTREKPPPEVDEDGFTTVTRKKR</sequence>
<dbReference type="EMBL" id="KE148146">
    <property type="protein sequence ID" value="EPE10378.1"/>
    <property type="molecule type" value="Genomic_DNA"/>
</dbReference>
<name>S3CUH4_OPHP1</name>
<accession>S3CUH4</accession>
<protein>
    <submittedName>
        <fullName evidence="4">Pre-rrna-processing protein tsr2</fullName>
    </submittedName>
</protein>
<keyword evidence="2" id="KW-0698">rRNA processing</keyword>
<dbReference type="GO" id="GO:0006364">
    <property type="term" value="P:rRNA processing"/>
    <property type="evidence" value="ECO:0007669"/>
    <property type="project" value="UniProtKB-KW"/>
</dbReference>
<dbReference type="STRING" id="1262450.S3CUH4"/>
<dbReference type="Proteomes" id="UP000016923">
    <property type="component" value="Unassembled WGS sequence"/>
</dbReference>
<dbReference type="InterPro" id="IPR019398">
    <property type="entry name" value="Pre-rRNA_process_TSR2"/>
</dbReference>
<evidence type="ECO:0000256" key="1">
    <source>
        <dbReference type="ARBA" id="ARBA00006524"/>
    </source>
</evidence>
<dbReference type="OMA" id="QSNWGGP"/>